<organism evidence="1">
    <name type="scientific">Petromyces alliaceus</name>
    <name type="common">Aspergillus alliaceus</name>
    <dbReference type="NCBI Taxonomy" id="209559"/>
    <lineage>
        <taxon>Eukaryota</taxon>
        <taxon>Fungi</taxon>
        <taxon>Dikarya</taxon>
        <taxon>Ascomycota</taxon>
        <taxon>Pezizomycotina</taxon>
        <taxon>Eurotiomycetes</taxon>
        <taxon>Eurotiomycetidae</taxon>
        <taxon>Eurotiales</taxon>
        <taxon>Aspergillaceae</taxon>
        <taxon>Aspergillus</taxon>
        <taxon>Aspergillus subgen. Circumdati</taxon>
    </lineage>
</organism>
<evidence type="ECO:0000313" key="1">
    <source>
        <dbReference type="EMBL" id="KAE8396278.1"/>
    </source>
</evidence>
<dbReference type="EMBL" id="ML735215">
    <property type="protein sequence ID" value="KAE8396278.1"/>
    <property type="molecule type" value="Genomic_DNA"/>
</dbReference>
<dbReference type="AlphaFoldDB" id="A0A5N7CRE8"/>
<dbReference type="Proteomes" id="UP000326877">
    <property type="component" value="Unassembled WGS sequence"/>
</dbReference>
<accession>A0A5N7CRE8</accession>
<name>A0A5N7CRE8_PETAA</name>
<proteinExistence type="predicted"/>
<reference evidence="1" key="1">
    <citation type="submission" date="2019-04" db="EMBL/GenBank/DDBJ databases">
        <title>Friends and foes A comparative genomics studyof 23 Aspergillus species from section Flavi.</title>
        <authorList>
            <consortium name="DOE Joint Genome Institute"/>
            <person name="Kjaerbolling I."/>
            <person name="Vesth T."/>
            <person name="Frisvad J.C."/>
            <person name="Nybo J.L."/>
            <person name="Theobald S."/>
            <person name="Kildgaard S."/>
            <person name="Isbrandt T."/>
            <person name="Kuo A."/>
            <person name="Sato A."/>
            <person name="Lyhne E.K."/>
            <person name="Kogle M.E."/>
            <person name="Wiebenga A."/>
            <person name="Kun R.S."/>
            <person name="Lubbers R.J."/>
            <person name="Makela M.R."/>
            <person name="Barry K."/>
            <person name="Chovatia M."/>
            <person name="Clum A."/>
            <person name="Daum C."/>
            <person name="Haridas S."/>
            <person name="He G."/>
            <person name="LaButti K."/>
            <person name="Lipzen A."/>
            <person name="Mondo S."/>
            <person name="Riley R."/>
            <person name="Salamov A."/>
            <person name="Simmons B.A."/>
            <person name="Magnuson J.K."/>
            <person name="Henrissat B."/>
            <person name="Mortensen U.H."/>
            <person name="Larsen T.O."/>
            <person name="Devries R.P."/>
            <person name="Grigoriev I.V."/>
            <person name="Machida M."/>
            <person name="Baker S.E."/>
            <person name="Andersen M.R."/>
        </authorList>
    </citation>
    <scope>NUCLEOTIDE SEQUENCE [LARGE SCALE GENOMIC DNA]</scope>
    <source>
        <strain evidence="1">IBT 14317</strain>
    </source>
</reference>
<protein>
    <submittedName>
        <fullName evidence="1">Uncharacterized protein</fullName>
    </submittedName>
</protein>
<feature type="non-terminal residue" evidence="1">
    <location>
        <position position="65"/>
    </location>
</feature>
<gene>
    <name evidence="1" type="ORF">BDV23DRAFT_143763</name>
</gene>
<sequence length="65" mass="7178">MVFHGPFRSGTKQFPLHCIYCIAFAAMHAMITCRYVVVDVDVDGSIARPTHLKTNSLSSIHPTTS</sequence>